<feature type="transmembrane region" description="Helical" evidence="6">
    <location>
        <begin position="222"/>
        <end position="248"/>
    </location>
</feature>
<reference evidence="7 8" key="1">
    <citation type="submission" date="2008-04" db="EMBL/GenBank/DDBJ databases">
        <title>Complete sequence of chromosome of Natranaerobius thermophilus JW/NM-WN-LF.</title>
        <authorList>
            <consortium name="US DOE Joint Genome Institute"/>
            <person name="Copeland A."/>
            <person name="Lucas S."/>
            <person name="Lapidus A."/>
            <person name="Glavina del Rio T."/>
            <person name="Dalin E."/>
            <person name="Tice H."/>
            <person name="Bruce D."/>
            <person name="Goodwin L."/>
            <person name="Pitluck S."/>
            <person name="Chertkov O."/>
            <person name="Brettin T."/>
            <person name="Detter J.C."/>
            <person name="Han C."/>
            <person name="Kuske C.R."/>
            <person name="Schmutz J."/>
            <person name="Larimer F."/>
            <person name="Land M."/>
            <person name="Hauser L."/>
            <person name="Kyrpides N."/>
            <person name="Lykidis A."/>
            <person name="Mesbah N.M."/>
            <person name="Wiegel J."/>
        </authorList>
    </citation>
    <scope>NUCLEOTIDE SEQUENCE [LARGE SCALE GENOMIC DNA]</scope>
    <source>
        <strain evidence="8">ATCC BAA-1301 / DSM 18059 / JW/NM-WN-LF</strain>
    </source>
</reference>
<dbReference type="PANTHER" id="PTHR30028">
    <property type="entry name" value="UPF0014 INNER MEMBRANE PROTEIN YBBM-RELATED"/>
    <property type="match status" value="1"/>
</dbReference>
<evidence type="ECO:0008006" key="9">
    <source>
        <dbReference type="Google" id="ProtNLM"/>
    </source>
</evidence>
<dbReference type="InParanoid" id="B2A1I2"/>
<keyword evidence="5 6" id="KW-0472">Membrane</keyword>
<reference evidence="7 8" key="2">
    <citation type="journal article" date="2011" name="J. Bacteriol.">
        <title>Complete genome sequence of the anaerobic, halophilic alkalithermophile Natranaerobius thermophilus JW/NM-WN-LF.</title>
        <authorList>
            <person name="Zhao B."/>
            <person name="Mesbah N.M."/>
            <person name="Dalin E."/>
            <person name="Goodwin L."/>
            <person name="Nolan M."/>
            <person name="Pitluck S."/>
            <person name="Chertkov O."/>
            <person name="Brettin T.S."/>
            <person name="Han J."/>
            <person name="Larimer F.W."/>
            <person name="Land M.L."/>
            <person name="Hauser L."/>
            <person name="Kyrpides N."/>
            <person name="Wiegel J."/>
        </authorList>
    </citation>
    <scope>NUCLEOTIDE SEQUENCE [LARGE SCALE GENOMIC DNA]</scope>
    <source>
        <strain evidence="8">ATCC BAA-1301 / DSM 18059 / JW/NM-WN-LF</strain>
    </source>
</reference>
<evidence type="ECO:0000256" key="6">
    <source>
        <dbReference type="SAM" id="Phobius"/>
    </source>
</evidence>
<name>B2A1I2_NATTJ</name>
<comment type="subcellular location">
    <subcellularLocation>
        <location evidence="1">Membrane</location>
        <topology evidence="1">Multi-pass membrane protein</topology>
    </subcellularLocation>
</comment>
<evidence type="ECO:0000313" key="7">
    <source>
        <dbReference type="EMBL" id="ACB84722.1"/>
    </source>
</evidence>
<proteinExistence type="inferred from homology"/>
<feature type="transmembrane region" description="Helical" evidence="6">
    <location>
        <begin position="66"/>
        <end position="85"/>
    </location>
</feature>
<dbReference type="STRING" id="457570.Nther_1139"/>
<feature type="transmembrane region" description="Helical" evidence="6">
    <location>
        <begin position="6"/>
        <end position="26"/>
    </location>
</feature>
<evidence type="ECO:0000256" key="3">
    <source>
        <dbReference type="ARBA" id="ARBA00022692"/>
    </source>
</evidence>
<dbReference type="GO" id="GO:0005886">
    <property type="term" value="C:plasma membrane"/>
    <property type="evidence" value="ECO:0007669"/>
    <property type="project" value="TreeGrafter"/>
</dbReference>
<dbReference type="Proteomes" id="UP000001683">
    <property type="component" value="Chromosome"/>
</dbReference>
<dbReference type="EMBL" id="CP001034">
    <property type="protein sequence ID" value="ACB84722.1"/>
    <property type="molecule type" value="Genomic_DNA"/>
</dbReference>
<dbReference type="InterPro" id="IPR005226">
    <property type="entry name" value="UPF0014_fam"/>
</dbReference>
<feature type="transmembrane region" description="Helical" evidence="6">
    <location>
        <begin position="97"/>
        <end position="117"/>
    </location>
</feature>
<evidence type="ECO:0000256" key="4">
    <source>
        <dbReference type="ARBA" id="ARBA00022989"/>
    </source>
</evidence>
<comment type="similarity">
    <text evidence="2">Belongs to the UPF0014 family.</text>
</comment>
<feature type="transmembrane region" description="Helical" evidence="6">
    <location>
        <begin position="196"/>
        <end position="216"/>
    </location>
</feature>
<evidence type="ECO:0000313" key="8">
    <source>
        <dbReference type="Proteomes" id="UP000001683"/>
    </source>
</evidence>
<evidence type="ECO:0000256" key="1">
    <source>
        <dbReference type="ARBA" id="ARBA00004141"/>
    </source>
</evidence>
<dbReference type="Pfam" id="PF03649">
    <property type="entry name" value="UPF0014"/>
    <property type="match status" value="1"/>
</dbReference>
<dbReference type="HOGENOM" id="CLU_076147_1_1_9"/>
<keyword evidence="3 6" id="KW-0812">Transmembrane</keyword>
<feature type="transmembrane region" description="Helical" evidence="6">
    <location>
        <begin position="38"/>
        <end position="60"/>
    </location>
</feature>
<gene>
    <name evidence="7" type="ordered locus">Nther_1139</name>
</gene>
<feature type="transmembrane region" description="Helical" evidence="6">
    <location>
        <begin position="129"/>
        <end position="149"/>
    </location>
</feature>
<accession>B2A1I2</accession>
<protein>
    <recommendedName>
        <fullName evidence="9">Iron export ABC transporter permease subunit FetB</fullName>
    </recommendedName>
</protein>
<evidence type="ECO:0000256" key="5">
    <source>
        <dbReference type="ARBA" id="ARBA00023136"/>
    </source>
</evidence>
<keyword evidence="8" id="KW-1185">Reference proteome</keyword>
<dbReference type="AlphaFoldDB" id="B2A1I2"/>
<sequence>MEAGVVELGFYQMLSAYIFVIILLLIVKVKQIPREKEIILSTIRMTIQLMLMGYVLIFIFDNQHPLLTLFVILVMETFAVINIFSRAKKKLSLYFKKIIAFSMVFGTLITLFYFIFIVINVTPWYDPRYFVTIAGMLIGNSMTGITLGVERMSDGMETEKETVEGYLMLGARPNVAAKRIINNSFESAIIPTINNMMGMGIIFLPGMMTGQILSGISPLTAISYQIAIMLGILGGVSLTVITFVQLGYKTFFNEKNQLINDTGDY</sequence>
<dbReference type="RefSeq" id="WP_012447597.1">
    <property type="nucleotide sequence ID" value="NC_010718.1"/>
</dbReference>
<dbReference type="KEGG" id="nth:Nther_1139"/>
<dbReference type="OrthoDB" id="9791807at2"/>
<dbReference type="PANTHER" id="PTHR30028:SF0">
    <property type="entry name" value="PROTEIN ALUMINUM SENSITIVE 3"/>
    <property type="match status" value="1"/>
</dbReference>
<organism evidence="7 8">
    <name type="scientific">Natranaerobius thermophilus (strain ATCC BAA-1301 / DSM 18059 / JW/NM-WN-LF)</name>
    <dbReference type="NCBI Taxonomy" id="457570"/>
    <lineage>
        <taxon>Bacteria</taxon>
        <taxon>Bacillati</taxon>
        <taxon>Bacillota</taxon>
        <taxon>Clostridia</taxon>
        <taxon>Natranaerobiales</taxon>
        <taxon>Natranaerobiaceae</taxon>
        <taxon>Natranaerobius</taxon>
    </lineage>
</organism>
<dbReference type="eggNOG" id="COG0390">
    <property type="taxonomic scope" value="Bacteria"/>
</dbReference>
<evidence type="ECO:0000256" key="2">
    <source>
        <dbReference type="ARBA" id="ARBA00005268"/>
    </source>
</evidence>
<dbReference type="FunCoup" id="B2A1I2">
    <property type="interactions" value="74"/>
</dbReference>
<keyword evidence="4 6" id="KW-1133">Transmembrane helix</keyword>